<protein>
    <submittedName>
        <fullName evidence="4">BgtE-20055</fullName>
    </submittedName>
</protein>
<evidence type="ECO:0000313" key="4">
    <source>
        <dbReference type="EMBL" id="SUZ09840.1"/>
    </source>
</evidence>
<keyword evidence="1" id="KW-0540">Nuclease</keyword>
<dbReference type="AlphaFoldDB" id="A0A381L8H3"/>
<gene>
    <name evidence="4" type="ORF">BGT96224V2_LOCUS3021</name>
</gene>
<sequence>MKFFTIGSVSALFCILGPVTAMSNKSKQQPLPVPKPNQEFTMSCQNGNSYEKSQLVLAVQTAKQVMGPNNTHNGYPFRLNWPPYEIPGQLWYYPVAEGQGIQDFVVFNTDDQIAGVVTRHVFNGQEIFRPCEII</sequence>
<feature type="chain" id="PRO_5017004195" evidence="3">
    <location>
        <begin position="22"/>
        <end position="134"/>
    </location>
</feature>
<evidence type="ECO:0000256" key="3">
    <source>
        <dbReference type="SAM" id="SignalP"/>
    </source>
</evidence>
<dbReference type="SUPFAM" id="SSF53933">
    <property type="entry name" value="Microbial ribonucleases"/>
    <property type="match status" value="1"/>
</dbReference>
<dbReference type="EMBL" id="UIGY01000060">
    <property type="protein sequence ID" value="SUZ09840.1"/>
    <property type="molecule type" value="Genomic_DNA"/>
</dbReference>
<feature type="signal peptide" evidence="3">
    <location>
        <begin position="1"/>
        <end position="21"/>
    </location>
</feature>
<reference evidence="4" key="1">
    <citation type="submission" date="2018-07" db="EMBL/GenBank/DDBJ databases">
        <authorList>
            <person name="Quirk P.G."/>
            <person name="Krulwich T.A."/>
        </authorList>
    </citation>
    <scope>NUCLEOTIDE SEQUENCE</scope>
    <source>
        <strain evidence="4">96224</strain>
    </source>
</reference>
<organism evidence="4">
    <name type="scientific">Blumeria graminis f. sp. tritici 96224</name>
    <dbReference type="NCBI Taxonomy" id="1268274"/>
    <lineage>
        <taxon>Eukaryota</taxon>
        <taxon>Fungi</taxon>
        <taxon>Dikarya</taxon>
        <taxon>Ascomycota</taxon>
        <taxon>Pezizomycotina</taxon>
        <taxon>Leotiomycetes</taxon>
        <taxon>Erysiphales</taxon>
        <taxon>Erysiphaceae</taxon>
        <taxon>Blumeria</taxon>
    </lineage>
</organism>
<dbReference type="GO" id="GO:0016787">
    <property type="term" value="F:hydrolase activity"/>
    <property type="evidence" value="ECO:0007669"/>
    <property type="project" value="UniProtKB-KW"/>
</dbReference>
<dbReference type="InterPro" id="IPR016191">
    <property type="entry name" value="Ribonuclease/ribotoxin"/>
</dbReference>
<keyword evidence="2" id="KW-0378">Hydrolase</keyword>
<accession>A0A381L8H3</accession>
<dbReference type="GO" id="GO:0003723">
    <property type="term" value="F:RNA binding"/>
    <property type="evidence" value="ECO:0007669"/>
    <property type="project" value="InterPro"/>
</dbReference>
<keyword evidence="3" id="KW-0732">Signal</keyword>
<name>A0A381L8H3_BLUGR</name>
<dbReference type="SMR" id="A0A381L8H3"/>
<dbReference type="Gene3D" id="3.10.450.30">
    <property type="entry name" value="Microbial ribonucleases"/>
    <property type="match status" value="1"/>
</dbReference>
<evidence type="ECO:0000256" key="2">
    <source>
        <dbReference type="ARBA" id="ARBA00022801"/>
    </source>
</evidence>
<dbReference type="GO" id="GO:0004540">
    <property type="term" value="F:RNA nuclease activity"/>
    <property type="evidence" value="ECO:0007669"/>
    <property type="project" value="InterPro"/>
</dbReference>
<proteinExistence type="predicted"/>
<evidence type="ECO:0000256" key="1">
    <source>
        <dbReference type="ARBA" id="ARBA00022722"/>
    </source>
</evidence>